<accession>A0ABU1G6C7</accession>
<dbReference type="Proteomes" id="UP001264519">
    <property type="component" value="Unassembled WGS sequence"/>
</dbReference>
<dbReference type="EMBL" id="JARWAK010000020">
    <property type="protein sequence ID" value="MDR5868492.1"/>
    <property type="molecule type" value="Genomic_DNA"/>
</dbReference>
<evidence type="ECO:0000313" key="2">
    <source>
        <dbReference type="Proteomes" id="UP001264519"/>
    </source>
</evidence>
<keyword evidence="2" id="KW-1185">Reference proteome</keyword>
<sequence>MPSCVSPPGCCPARAPWIERFKALFGFVLLAMAIVFPKRILDTALPLALWGAWLIGAATALRQAARTESPSPGRLVSRTAGALLALWSAMPSSARPR</sequence>
<gene>
    <name evidence="1" type="ORF">QC818_17030</name>
</gene>
<protein>
    <submittedName>
        <fullName evidence="1">Uncharacterized protein</fullName>
    </submittedName>
</protein>
<comment type="caution">
    <text evidence="1">The sequence shown here is derived from an EMBL/GenBank/DDBJ whole genome shotgun (WGS) entry which is preliminary data.</text>
</comment>
<reference evidence="1 2" key="1">
    <citation type="submission" date="2023-04" db="EMBL/GenBank/DDBJ databases">
        <title>A long-awaited taxogenomic arrangement of the family Halomonadaceae.</title>
        <authorList>
            <person name="De La Haba R."/>
            <person name="Chuvochina M."/>
            <person name="Wittouck S."/>
            <person name="Arahal D.R."/>
            <person name="Sanchez-Porro C."/>
            <person name="Hugenholtz P."/>
            <person name="Ventosa A."/>
        </authorList>
    </citation>
    <scope>NUCLEOTIDE SEQUENCE [LARGE SCALE GENOMIC DNA]</scope>
    <source>
        <strain evidence="1 2">DSM 23530</strain>
    </source>
</reference>
<name>A0ABU1G6C7_9GAMM</name>
<evidence type="ECO:0000313" key="1">
    <source>
        <dbReference type="EMBL" id="MDR5868492.1"/>
    </source>
</evidence>
<dbReference type="RefSeq" id="WP_309654067.1">
    <property type="nucleotide sequence ID" value="NZ_JARWAK010000020.1"/>
</dbReference>
<organism evidence="1 2">
    <name type="scientific">Halomonas koreensis</name>
    <dbReference type="NCBI Taxonomy" id="245385"/>
    <lineage>
        <taxon>Bacteria</taxon>
        <taxon>Pseudomonadati</taxon>
        <taxon>Pseudomonadota</taxon>
        <taxon>Gammaproteobacteria</taxon>
        <taxon>Oceanospirillales</taxon>
        <taxon>Halomonadaceae</taxon>
        <taxon>Halomonas</taxon>
    </lineage>
</organism>
<proteinExistence type="predicted"/>